<proteinExistence type="predicted"/>
<accession>A0A842HAB4</accession>
<sequence length="174" mass="19270">MSTSDTPRTDARVGEVFQPRESAYADPRVSEGYTEIVDADFARGLERELAGKHAFPDPLRRKFIDAVHGASQSLLDGVERPSDPETAADYDAIRAGLRRIEEGWPDVWNKARDKMPTGPICPVLGITSEGNFAIAWGAKVTFPDRESNLWLNADAEPISITHWVPLPDKPDIED</sequence>
<reference evidence="1 2" key="1">
    <citation type="submission" date="2020-07" db="EMBL/GenBank/DDBJ databases">
        <authorList>
            <person name="Feng X."/>
        </authorList>
    </citation>
    <scope>NUCLEOTIDE SEQUENCE [LARGE SCALE GENOMIC DNA]</scope>
    <source>
        <strain evidence="1 2">JCM31066</strain>
    </source>
</reference>
<dbReference type="AlphaFoldDB" id="A0A842HAB4"/>
<evidence type="ECO:0000313" key="1">
    <source>
        <dbReference type="EMBL" id="MBC2592666.1"/>
    </source>
</evidence>
<evidence type="ECO:0000313" key="2">
    <source>
        <dbReference type="Proteomes" id="UP000546464"/>
    </source>
</evidence>
<comment type="caution">
    <text evidence="1">The sequence shown here is derived from an EMBL/GenBank/DDBJ whole genome shotgun (WGS) entry which is preliminary data.</text>
</comment>
<protein>
    <recommendedName>
        <fullName evidence="3">DUF551 domain-containing protein</fullName>
    </recommendedName>
</protein>
<organism evidence="1 2">
    <name type="scientific">Ruficoccus amylovorans</name>
    <dbReference type="NCBI Taxonomy" id="1804625"/>
    <lineage>
        <taxon>Bacteria</taxon>
        <taxon>Pseudomonadati</taxon>
        <taxon>Verrucomicrobiota</taxon>
        <taxon>Opitutia</taxon>
        <taxon>Puniceicoccales</taxon>
        <taxon>Cerasicoccaceae</taxon>
        <taxon>Ruficoccus</taxon>
    </lineage>
</organism>
<keyword evidence="2" id="KW-1185">Reference proteome</keyword>
<dbReference type="Proteomes" id="UP000546464">
    <property type="component" value="Unassembled WGS sequence"/>
</dbReference>
<evidence type="ECO:0008006" key="3">
    <source>
        <dbReference type="Google" id="ProtNLM"/>
    </source>
</evidence>
<dbReference type="RefSeq" id="WP_185673705.1">
    <property type="nucleotide sequence ID" value="NZ_JACHVB010000004.1"/>
</dbReference>
<dbReference type="EMBL" id="JACHVB010000004">
    <property type="protein sequence ID" value="MBC2592666.1"/>
    <property type="molecule type" value="Genomic_DNA"/>
</dbReference>
<gene>
    <name evidence="1" type="ORF">H5P28_00170</name>
</gene>
<name>A0A842HAB4_9BACT</name>